<dbReference type="SUPFAM" id="SSF55144">
    <property type="entry name" value="LigT-like"/>
    <property type="match status" value="1"/>
</dbReference>
<dbReference type="OrthoDB" id="793003at2"/>
<dbReference type="InterPro" id="IPR009097">
    <property type="entry name" value="Cyclic_Pdiesterase"/>
</dbReference>
<evidence type="ECO:0000313" key="1">
    <source>
        <dbReference type="EMBL" id="AYL95195.1"/>
    </source>
</evidence>
<keyword evidence="1" id="KW-0436">Ligase</keyword>
<gene>
    <name evidence="1" type="ORF">HYN43_007750</name>
</gene>
<accession>A0A494VVA4</accession>
<dbReference type="Gene3D" id="3.90.1140.10">
    <property type="entry name" value="Cyclic phosphodiesterase"/>
    <property type="match status" value="1"/>
</dbReference>
<evidence type="ECO:0000313" key="2">
    <source>
        <dbReference type="Proteomes" id="UP000270046"/>
    </source>
</evidence>
<dbReference type="Pfam" id="PF13563">
    <property type="entry name" value="2_5_RNA_ligase2"/>
    <property type="match status" value="1"/>
</dbReference>
<dbReference type="AlphaFoldDB" id="A0A494VVA4"/>
<dbReference type="EMBL" id="CP032869">
    <property type="protein sequence ID" value="AYL95195.1"/>
    <property type="molecule type" value="Genomic_DNA"/>
</dbReference>
<keyword evidence="2" id="KW-1185">Reference proteome</keyword>
<proteinExistence type="predicted"/>
<organism evidence="1 2">
    <name type="scientific">Mucilaginibacter celer</name>
    <dbReference type="NCBI Taxonomy" id="2305508"/>
    <lineage>
        <taxon>Bacteria</taxon>
        <taxon>Pseudomonadati</taxon>
        <taxon>Bacteroidota</taxon>
        <taxon>Sphingobacteriia</taxon>
        <taxon>Sphingobacteriales</taxon>
        <taxon>Sphingobacteriaceae</taxon>
        <taxon>Mucilaginibacter</taxon>
    </lineage>
</organism>
<dbReference type="Proteomes" id="UP000270046">
    <property type="component" value="Chromosome"/>
</dbReference>
<dbReference type="GO" id="GO:0016874">
    <property type="term" value="F:ligase activity"/>
    <property type="evidence" value="ECO:0007669"/>
    <property type="project" value="UniProtKB-KW"/>
</dbReference>
<name>A0A494VVA4_9SPHI</name>
<reference evidence="1 2" key="1">
    <citation type="submission" date="2018-10" db="EMBL/GenBank/DDBJ databases">
        <title>Genome sequencing of Mucilaginibacter sp. HYN0043.</title>
        <authorList>
            <person name="Kim M."/>
            <person name="Yi H."/>
        </authorList>
    </citation>
    <scope>NUCLEOTIDE SEQUENCE [LARGE SCALE GENOMIC DNA]</scope>
    <source>
        <strain evidence="1 2">HYN0043</strain>
    </source>
</reference>
<protein>
    <submittedName>
        <fullName evidence="1">2'-5' RNA ligase family protein</fullName>
    </submittedName>
</protein>
<dbReference type="KEGG" id="muh:HYN43_007750"/>
<sequence length="176" mass="20413">MQEEPLILTLKLDENSQGFFNTKRQLYFPPERNFLEAHLMLFHQLPNDPETYKVLKDFSYEPFSLNIVGLMNLGAGVAYRAESSELNLLHKLLSTHFKNELIPQDLQGFRPHITIMNKTTPERARALIKELSVSFEPFSVDSLGIDLWQYLGGPWQHKCSYAFAERLLDNELQSKL</sequence>